<reference evidence="1" key="1">
    <citation type="submission" date="2020-08" db="EMBL/GenBank/DDBJ databases">
        <title>Multicomponent nature underlies the extraordinary mechanical properties of spider dragline silk.</title>
        <authorList>
            <person name="Kono N."/>
            <person name="Nakamura H."/>
            <person name="Mori M."/>
            <person name="Yoshida Y."/>
            <person name="Ohtoshi R."/>
            <person name="Malay A.D."/>
            <person name="Moran D.A.P."/>
            <person name="Tomita M."/>
            <person name="Numata K."/>
            <person name="Arakawa K."/>
        </authorList>
    </citation>
    <scope>NUCLEOTIDE SEQUENCE</scope>
</reference>
<dbReference type="OrthoDB" id="6428091at2759"/>
<dbReference type="AlphaFoldDB" id="A0A8X6PU51"/>
<accession>A0A8X6PU51</accession>
<evidence type="ECO:0000313" key="1">
    <source>
        <dbReference type="EMBL" id="GFT80797.1"/>
    </source>
</evidence>
<protein>
    <submittedName>
        <fullName evidence="1">Transient receptor potential cation channel subfamily M member 3</fullName>
    </submittedName>
</protein>
<organism evidence="1 2">
    <name type="scientific">Nephila pilipes</name>
    <name type="common">Giant wood spider</name>
    <name type="synonym">Nephila maculata</name>
    <dbReference type="NCBI Taxonomy" id="299642"/>
    <lineage>
        <taxon>Eukaryota</taxon>
        <taxon>Metazoa</taxon>
        <taxon>Ecdysozoa</taxon>
        <taxon>Arthropoda</taxon>
        <taxon>Chelicerata</taxon>
        <taxon>Arachnida</taxon>
        <taxon>Araneae</taxon>
        <taxon>Araneomorphae</taxon>
        <taxon>Entelegynae</taxon>
        <taxon>Araneoidea</taxon>
        <taxon>Nephilidae</taxon>
        <taxon>Nephila</taxon>
    </lineage>
</organism>
<dbReference type="EMBL" id="BMAW01023023">
    <property type="protein sequence ID" value="GFT80797.1"/>
    <property type="molecule type" value="Genomic_DNA"/>
</dbReference>
<feature type="non-terminal residue" evidence="1">
    <location>
        <position position="1"/>
    </location>
</feature>
<sequence>LREKNGPQQALPVYAWNSVSVNPAGIGLDRQSWITSSDGSALVYKLDSEGVPQYVFTFIIDNIHDLIFC</sequence>
<keyword evidence="1" id="KW-0675">Receptor</keyword>
<comment type="caution">
    <text evidence="1">The sequence shown here is derived from an EMBL/GenBank/DDBJ whole genome shotgun (WGS) entry which is preliminary data.</text>
</comment>
<evidence type="ECO:0000313" key="2">
    <source>
        <dbReference type="Proteomes" id="UP000887013"/>
    </source>
</evidence>
<gene>
    <name evidence="1" type="primary">TRPM3_1</name>
    <name evidence="1" type="ORF">NPIL_340141</name>
</gene>
<proteinExistence type="predicted"/>
<dbReference type="Proteomes" id="UP000887013">
    <property type="component" value="Unassembled WGS sequence"/>
</dbReference>
<name>A0A8X6PU51_NEPPI</name>
<keyword evidence="2" id="KW-1185">Reference proteome</keyword>